<accession>A0ABU0NGR7</accession>
<protein>
    <submittedName>
        <fullName evidence="1">Uncharacterized protein</fullName>
    </submittedName>
</protein>
<evidence type="ECO:0000313" key="1">
    <source>
        <dbReference type="EMBL" id="MDQ0578299.1"/>
    </source>
</evidence>
<evidence type="ECO:0000313" key="2">
    <source>
        <dbReference type="Proteomes" id="UP001230654"/>
    </source>
</evidence>
<name>A0ABU0NGR7_STRRH</name>
<dbReference type="Proteomes" id="UP001230654">
    <property type="component" value="Unassembled WGS sequence"/>
</dbReference>
<keyword evidence="2" id="KW-1185">Reference proteome</keyword>
<gene>
    <name evidence="1" type="ORF">QF030_000477</name>
</gene>
<comment type="caution">
    <text evidence="1">The sequence shown here is derived from an EMBL/GenBank/DDBJ whole genome shotgun (WGS) entry which is preliminary data.</text>
</comment>
<proteinExistence type="predicted"/>
<dbReference type="EMBL" id="JAUSWV010000001">
    <property type="protein sequence ID" value="MDQ0578299.1"/>
    <property type="molecule type" value="Genomic_DNA"/>
</dbReference>
<organism evidence="1 2">
    <name type="scientific">Streptomyces rishiriensis</name>
    <dbReference type="NCBI Taxonomy" id="68264"/>
    <lineage>
        <taxon>Bacteria</taxon>
        <taxon>Bacillati</taxon>
        <taxon>Actinomycetota</taxon>
        <taxon>Actinomycetes</taxon>
        <taxon>Kitasatosporales</taxon>
        <taxon>Streptomycetaceae</taxon>
        <taxon>Streptomyces</taxon>
    </lineage>
</organism>
<sequence>MPLRWDWLRPVVAVPFVPTIGPVHPSVLTMDLFADTLTAATTGRFLHYDKDIRWSNSKTETILVADIVHRPGQTLIPTLLQRGTATVKVHVYATQPDSAHVARDWARELAARHGTAQAKTIRFAGPEVPDGRGTRIQLKDFTTHPCPAPGGPVRPFHQWPRHTRASFEDLAAELAADGFAFLHRQMPNARVGPVLTAVVDETVAGAIGPMWSPRSTAGPATGRYLRPATGWPV</sequence>
<dbReference type="RefSeq" id="WP_307160914.1">
    <property type="nucleotide sequence ID" value="NZ_JAUSWV010000001.1"/>
</dbReference>
<reference evidence="1 2" key="1">
    <citation type="submission" date="2023-07" db="EMBL/GenBank/DDBJ databases">
        <title>Comparative genomics of wheat-associated soil bacteria to identify genetic determinants of phenazine resistance.</title>
        <authorList>
            <person name="Mouncey N."/>
        </authorList>
    </citation>
    <scope>NUCLEOTIDE SEQUENCE [LARGE SCALE GENOMIC DNA]</scope>
    <source>
        <strain evidence="1 2">B2I6</strain>
    </source>
</reference>